<gene>
    <name evidence="1" type="ORF">R3P38DRAFT_2812275</name>
</gene>
<comment type="caution">
    <text evidence="1">The sequence shown here is derived from an EMBL/GenBank/DDBJ whole genome shotgun (WGS) entry which is preliminary data.</text>
</comment>
<organism evidence="1 2">
    <name type="scientific">Favolaschia claudopus</name>
    <dbReference type="NCBI Taxonomy" id="2862362"/>
    <lineage>
        <taxon>Eukaryota</taxon>
        <taxon>Fungi</taxon>
        <taxon>Dikarya</taxon>
        <taxon>Basidiomycota</taxon>
        <taxon>Agaricomycotina</taxon>
        <taxon>Agaricomycetes</taxon>
        <taxon>Agaricomycetidae</taxon>
        <taxon>Agaricales</taxon>
        <taxon>Marasmiineae</taxon>
        <taxon>Mycenaceae</taxon>
        <taxon>Favolaschia</taxon>
    </lineage>
</organism>
<name>A0AAV9Z8J3_9AGAR</name>
<dbReference type="AlphaFoldDB" id="A0AAV9Z8J3"/>
<reference evidence="1 2" key="1">
    <citation type="journal article" date="2024" name="J Genomics">
        <title>Draft genome sequencing and assembly of Favolaschia claudopus CIRM-BRFM 2984 isolated from oak limbs.</title>
        <authorList>
            <person name="Navarro D."/>
            <person name="Drula E."/>
            <person name="Chaduli D."/>
            <person name="Cazenave R."/>
            <person name="Ahrendt S."/>
            <person name="Wang J."/>
            <person name="Lipzen A."/>
            <person name="Daum C."/>
            <person name="Barry K."/>
            <person name="Grigoriev I.V."/>
            <person name="Favel A."/>
            <person name="Rosso M.N."/>
            <person name="Martin F."/>
        </authorList>
    </citation>
    <scope>NUCLEOTIDE SEQUENCE [LARGE SCALE GENOMIC DNA]</scope>
    <source>
        <strain evidence="1 2">CIRM-BRFM 2984</strain>
    </source>
</reference>
<dbReference type="Proteomes" id="UP001362999">
    <property type="component" value="Unassembled WGS sequence"/>
</dbReference>
<accession>A0AAV9Z8J3</accession>
<evidence type="ECO:0000313" key="1">
    <source>
        <dbReference type="EMBL" id="KAK6974088.1"/>
    </source>
</evidence>
<dbReference type="EMBL" id="JAWWNJ010000188">
    <property type="protein sequence ID" value="KAK6974088.1"/>
    <property type="molecule type" value="Genomic_DNA"/>
</dbReference>
<protein>
    <submittedName>
        <fullName evidence="1">Uncharacterized protein</fullName>
    </submittedName>
</protein>
<proteinExistence type="predicted"/>
<sequence length="322" mass="35140">MVNPQNEADDDGNTHQPMHYVVYTPSYKTQTLVQSGRIAYSFQRSIGPRWLKVDKNKTAARSRREDRSLAWFQPSFSATPALFRRMRMAEYYPVITVEGTTGFMKEMLSRGGALVVSSEILGHPRALMEGECDTDLGPTRVHGAQIRNAPAHNVESEHFLDPIGSAPILWATRYGSHSCGARKIESVLSAACRGGGVQHSVDSQSNTNQRGLRTAVLDLILPSNVRGRQGAELVAVGRIQIRATPSGRQVSKPKIFVTKQPAALIAMVAKSGHAAEGGARLDLEVLTTATTEAGRDGHEANVGQVKTYAEYTVLVTESEEIW</sequence>
<evidence type="ECO:0000313" key="2">
    <source>
        <dbReference type="Proteomes" id="UP001362999"/>
    </source>
</evidence>
<keyword evidence="2" id="KW-1185">Reference proteome</keyword>